<gene>
    <name evidence="1" type="ORF">DEJ50_32730</name>
</gene>
<evidence type="ECO:0000313" key="1">
    <source>
        <dbReference type="EMBL" id="QES51904.1"/>
    </source>
</evidence>
<evidence type="ECO:0008006" key="3">
    <source>
        <dbReference type="Google" id="ProtNLM"/>
    </source>
</evidence>
<dbReference type="EMBL" id="CP029190">
    <property type="protein sequence ID" value="QES51904.1"/>
    <property type="molecule type" value="Genomic_DNA"/>
</dbReference>
<reference evidence="1 2" key="1">
    <citation type="submission" date="2018-05" db="EMBL/GenBank/DDBJ databases">
        <title>Streptomyces venezuelae.</title>
        <authorList>
            <person name="Kim W."/>
            <person name="Lee N."/>
            <person name="Cho B.-K."/>
        </authorList>
    </citation>
    <scope>NUCLEOTIDE SEQUENCE [LARGE SCALE GENOMIC DNA]</scope>
    <source>
        <strain evidence="1 2">ATCC 21782</strain>
    </source>
</reference>
<name>A0A5P2D9S4_STRVZ</name>
<proteinExistence type="predicted"/>
<protein>
    <recommendedName>
        <fullName evidence="3">DUF2218 domain-containing protein</fullName>
    </recommendedName>
</protein>
<organism evidence="1 2">
    <name type="scientific">Streptomyces venezuelae</name>
    <dbReference type="NCBI Taxonomy" id="54571"/>
    <lineage>
        <taxon>Bacteria</taxon>
        <taxon>Bacillati</taxon>
        <taxon>Actinomycetota</taxon>
        <taxon>Actinomycetes</taxon>
        <taxon>Kitasatosporales</taxon>
        <taxon>Streptomycetaceae</taxon>
        <taxon>Streptomyces</taxon>
    </lineage>
</organism>
<accession>A0A5P2D9S4</accession>
<dbReference type="RefSeq" id="WP_150211652.1">
    <property type="nucleotide sequence ID" value="NZ_CP029190.1"/>
</dbReference>
<dbReference type="AlphaFoldDB" id="A0A5P2D9S4"/>
<dbReference type="Proteomes" id="UP000325211">
    <property type="component" value="Chromosome"/>
</dbReference>
<sequence length="97" mass="10323">MHLVEFTLSRPPASGQALPEQTLLDVLWSASRPGGGIEHIRVHPSRAGARGVVFCLAADGRQALLRVRSLCERAVNQAPALHGWRLTAVGPAGPDRA</sequence>
<evidence type="ECO:0000313" key="2">
    <source>
        <dbReference type="Proteomes" id="UP000325211"/>
    </source>
</evidence>
<dbReference type="OrthoDB" id="4317046at2"/>